<gene>
    <name evidence="3" type="primary">LOC115749872</name>
</gene>
<reference evidence="3" key="2">
    <citation type="submission" date="2025-08" db="UniProtKB">
        <authorList>
            <consortium name="RefSeq"/>
        </authorList>
    </citation>
    <scope>IDENTIFICATION</scope>
    <source>
        <tissue evidence="3">Leaf</tissue>
    </source>
</reference>
<feature type="region of interest" description="Disordered" evidence="1">
    <location>
        <begin position="205"/>
        <end position="237"/>
    </location>
</feature>
<keyword evidence="2" id="KW-1185">Reference proteome</keyword>
<evidence type="ECO:0000256" key="1">
    <source>
        <dbReference type="SAM" id="MobiDB-lite"/>
    </source>
</evidence>
<dbReference type="PANTHER" id="PTHR36066">
    <property type="entry name" value="TRANSCRIPTION FACTOR BHLH145"/>
    <property type="match status" value="1"/>
</dbReference>
<dbReference type="GeneID" id="115749872"/>
<dbReference type="AlphaFoldDB" id="A0A8B8Q6K9"/>
<evidence type="ECO:0000313" key="3">
    <source>
        <dbReference type="RefSeq" id="XP_030542741.1"/>
    </source>
</evidence>
<accession>A0A8B8Q6K9</accession>
<dbReference type="KEGG" id="rarg:115749872"/>
<feature type="compositionally biased region" description="Acidic residues" evidence="1">
    <location>
        <begin position="205"/>
        <end position="218"/>
    </location>
</feature>
<dbReference type="OrthoDB" id="777433at2759"/>
<sequence length="348" mass="38429">MGEDFGAWFSRHHLSMRVPAFDPLSAPYALGHEYVISTGAVTGAKMVSNDAGCPLHAHKELPTSHIGQPDEAHGWFYCLPRFRQAFIPELNSSVLKDGSLVGPSVDFDVDSGPWKSSGCVERKFVVFDQSMGQTRIFYSSGIKSPNHCLNSLCVPHHIDEEVERRKSDVNFLSGPTIANFKDDHGDDVQSEMHEDTEELNALLYSDDDSDDSEEDEVDSTGHSPSMMTGQEREEYFGESGEVVASSAWPMRKRRLVDNPSSSTQYRYIENETEVDSNAGDGSSSFSGEVNSTCCNKRLCKERICETVSLLEKVLPGTKGKDATVVLDEAIRYLNSLKDEATALGFSTM</sequence>
<dbReference type="RefSeq" id="XP_030542741.1">
    <property type="nucleotide sequence ID" value="XM_030686881.2"/>
</dbReference>
<dbReference type="PANTHER" id="PTHR36066:SF2">
    <property type="entry name" value="TRANSCRIPTION FACTOR BHLH145"/>
    <property type="match status" value="1"/>
</dbReference>
<proteinExistence type="predicted"/>
<name>A0A8B8Q6K9_9MYRT</name>
<evidence type="ECO:0000313" key="2">
    <source>
        <dbReference type="Proteomes" id="UP000827889"/>
    </source>
</evidence>
<reference evidence="2" key="1">
    <citation type="submission" date="2025-05" db="UniProtKB">
        <authorList>
            <consortium name="RefSeq"/>
        </authorList>
    </citation>
    <scope>NUCLEOTIDE SEQUENCE [LARGE SCALE GENOMIC DNA]</scope>
</reference>
<dbReference type="InterPro" id="IPR037546">
    <property type="entry name" value="SAC51-like"/>
</dbReference>
<organism evidence="2 3">
    <name type="scientific">Rhodamnia argentea</name>
    <dbReference type="NCBI Taxonomy" id="178133"/>
    <lineage>
        <taxon>Eukaryota</taxon>
        <taxon>Viridiplantae</taxon>
        <taxon>Streptophyta</taxon>
        <taxon>Embryophyta</taxon>
        <taxon>Tracheophyta</taxon>
        <taxon>Spermatophyta</taxon>
        <taxon>Magnoliopsida</taxon>
        <taxon>eudicotyledons</taxon>
        <taxon>Gunneridae</taxon>
        <taxon>Pentapetalae</taxon>
        <taxon>rosids</taxon>
        <taxon>malvids</taxon>
        <taxon>Myrtales</taxon>
        <taxon>Myrtaceae</taxon>
        <taxon>Myrtoideae</taxon>
        <taxon>Myrteae</taxon>
        <taxon>Australasian group</taxon>
        <taxon>Rhodamnia</taxon>
    </lineage>
</organism>
<dbReference type="Proteomes" id="UP000827889">
    <property type="component" value="Chromosome 2"/>
</dbReference>
<protein>
    <submittedName>
        <fullName evidence="3">Transcription factor bHLH145-like</fullName>
    </submittedName>
</protein>